<dbReference type="KEGG" id="cwo:Cwoe_2940"/>
<name>D3FBU4_CONWI</name>
<feature type="region of interest" description="Disordered" evidence="6">
    <location>
        <begin position="186"/>
        <end position="208"/>
    </location>
</feature>
<dbReference type="InterPro" id="IPR003785">
    <property type="entry name" value="Creatininase/forma_Hydrolase"/>
</dbReference>
<dbReference type="HOGENOM" id="CLU_055029_2_1_11"/>
<dbReference type="Proteomes" id="UP000008229">
    <property type="component" value="Chromosome"/>
</dbReference>
<sequence>MTTLLWERATRERLRALAPEAVAVLPVGAVEQHGPHLPTGTDALVAGAVARAACERLPDGVTALLAPTLAYGSSDHHLPFGGTLSLSPATLAAVLGDLLRSLRAGGCERALIVNAHGGNAEICGAVAQAAAIEHDMLAAAVSYWRVSAPPATLAGWPFPGHAGAYETSLVLALAGDDVDVAQLAPSPAVGGRGGERRVDGGAPADPLAGTVVADPRAWVRLGGWTDDPREASAAAGEDALERAANAVADVIAALARRDR</sequence>
<evidence type="ECO:0000256" key="3">
    <source>
        <dbReference type="ARBA" id="ARBA00022801"/>
    </source>
</evidence>
<evidence type="ECO:0000256" key="1">
    <source>
        <dbReference type="ARBA" id="ARBA00001947"/>
    </source>
</evidence>
<dbReference type="GO" id="GO:0016811">
    <property type="term" value="F:hydrolase activity, acting on carbon-nitrogen (but not peptide) bonds, in linear amides"/>
    <property type="evidence" value="ECO:0007669"/>
    <property type="project" value="TreeGrafter"/>
</dbReference>
<keyword evidence="2" id="KW-0479">Metal-binding</keyword>
<evidence type="ECO:0000256" key="6">
    <source>
        <dbReference type="SAM" id="MobiDB-lite"/>
    </source>
</evidence>
<dbReference type="EMBL" id="CP001854">
    <property type="protein sequence ID" value="ADB51359.1"/>
    <property type="molecule type" value="Genomic_DNA"/>
</dbReference>
<dbReference type="GO" id="GO:0009231">
    <property type="term" value="P:riboflavin biosynthetic process"/>
    <property type="evidence" value="ECO:0007669"/>
    <property type="project" value="TreeGrafter"/>
</dbReference>
<dbReference type="RefSeq" id="WP_012934410.1">
    <property type="nucleotide sequence ID" value="NC_013739.1"/>
</dbReference>
<dbReference type="OrthoDB" id="9801445at2"/>
<proteinExistence type="inferred from homology"/>
<dbReference type="GO" id="GO:0046872">
    <property type="term" value="F:metal ion binding"/>
    <property type="evidence" value="ECO:0007669"/>
    <property type="project" value="UniProtKB-KW"/>
</dbReference>
<dbReference type="AlphaFoldDB" id="D3FBU4"/>
<accession>D3FBU4</accession>
<protein>
    <submittedName>
        <fullName evidence="7">Creatininase</fullName>
    </submittedName>
</protein>
<dbReference type="InterPro" id="IPR024087">
    <property type="entry name" value="Creatininase-like_sf"/>
</dbReference>
<comment type="similarity">
    <text evidence="5">Belongs to the creatininase superfamily.</text>
</comment>
<evidence type="ECO:0000256" key="2">
    <source>
        <dbReference type="ARBA" id="ARBA00022723"/>
    </source>
</evidence>
<evidence type="ECO:0000256" key="4">
    <source>
        <dbReference type="ARBA" id="ARBA00022833"/>
    </source>
</evidence>
<keyword evidence="8" id="KW-1185">Reference proteome</keyword>
<evidence type="ECO:0000256" key="5">
    <source>
        <dbReference type="ARBA" id="ARBA00024029"/>
    </source>
</evidence>
<dbReference type="STRING" id="469383.Cwoe_2940"/>
<reference evidence="7 8" key="1">
    <citation type="journal article" date="2010" name="Stand. Genomic Sci.">
        <title>Complete genome sequence of Conexibacter woesei type strain (ID131577).</title>
        <authorList>
            <person name="Pukall R."/>
            <person name="Lapidus A."/>
            <person name="Glavina Del Rio T."/>
            <person name="Copeland A."/>
            <person name="Tice H."/>
            <person name="Cheng J.-F."/>
            <person name="Lucas S."/>
            <person name="Chen F."/>
            <person name="Nolan M."/>
            <person name="Bruce D."/>
            <person name="Goodwin L."/>
            <person name="Pitluck S."/>
            <person name="Mavromatis K."/>
            <person name="Ivanova N."/>
            <person name="Ovchinnikova G."/>
            <person name="Pati A."/>
            <person name="Chen A."/>
            <person name="Palaniappan K."/>
            <person name="Land M."/>
            <person name="Hauser L."/>
            <person name="Chang Y.-J."/>
            <person name="Jeffries C.D."/>
            <person name="Chain P."/>
            <person name="Meincke L."/>
            <person name="Sims D."/>
            <person name="Brettin T."/>
            <person name="Detter J.C."/>
            <person name="Rohde M."/>
            <person name="Goeker M."/>
            <person name="Bristow J."/>
            <person name="Eisen J.A."/>
            <person name="Markowitz V."/>
            <person name="Kyrpides N.C."/>
            <person name="Klenk H.-P."/>
            <person name="Hugenholtz P."/>
        </authorList>
    </citation>
    <scope>NUCLEOTIDE SEQUENCE [LARGE SCALE GENOMIC DNA]</scope>
    <source>
        <strain evidence="8">DSM 14684 / CIP 108061 / JCM 11494 / NBRC 100937 / ID131577</strain>
    </source>
</reference>
<comment type="cofactor">
    <cofactor evidence="1">
        <name>Zn(2+)</name>
        <dbReference type="ChEBI" id="CHEBI:29105"/>
    </cofactor>
</comment>
<dbReference type="Pfam" id="PF02633">
    <property type="entry name" value="Creatininase"/>
    <property type="match status" value="1"/>
</dbReference>
<dbReference type="PANTHER" id="PTHR35005:SF1">
    <property type="entry name" value="2-AMINO-5-FORMYLAMINO-6-RIBOSYLAMINOPYRIMIDIN-4(3H)-ONE 5'-MONOPHOSPHATE DEFORMYLASE"/>
    <property type="match status" value="1"/>
</dbReference>
<reference evidence="8" key="2">
    <citation type="submission" date="2010-01" db="EMBL/GenBank/DDBJ databases">
        <title>The complete genome of Conexibacter woesei DSM 14684.</title>
        <authorList>
            <consortium name="US DOE Joint Genome Institute (JGI-PGF)"/>
            <person name="Lucas S."/>
            <person name="Copeland A."/>
            <person name="Lapidus A."/>
            <person name="Glavina del Rio T."/>
            <person name="Dalin E."/>
            <person name="Tice H."/>
            <person name="Bruce D."/>
            <person name="Goodwin L."/>
            <person name="Pitluck S."/>
            <person name="Kyrpides N."/>
            <person name="Mavromatis K."/>
            <person name="Ivanova N."/>
            <person name="Mikhailova N."/>
            <person name="Chertkov O."/>
            <person name="Brettin T."/>
            <person name="Detter J.C."/>
            <person name="Han C."/>
            <person name="Larimer F."/>
            <person name="Land M."/>
            <person name="Hauser L."/>
            <person name="Markowitz V."/>
            <person name="Cheng J.-F."/>
            <person name="Hugenholtz P."/>
            <person name="Woyke T."/>
            <person name="Wu D."/>
            <person name="Pukall R."/>
            <person name="Steenblock K."/>
            <person name="Schneider S."/>
            <person name="Klenk H.-P."/>
            <person name="Eisen J.A."/>
        </authorList>
    </citation>
    <scope>NUCLEOTIDE SEQUENCE [LARGE SCALE GENOMIC DNA]</scope>
    <source>
        <strain evidence="8">DSM 14684 / CIP 108061 / JCM 11494 / NBRC 100937 / ID131577</strain>
    </source>
</reference>
<organism evidence="7 8">
    <name type="scientific">Conexibacter woesei (strain DSM 14684 / CCUG 47730 / CIP 108061 / JCM 11494 / NBRC 100937 / ID131577)</name>
    <dbReference type="NCBI Taxonomy" id="469383"/>
    <lineage>
        <taxon>Bacteria</taxon>
        <taxon>Bacillati</taxon>
        <taxon>Actinomycetota</taxon>
        <taxon>Thermoleophilia</taxon>
        <taxon>Solirubrobacterales</taxon>
        <taxon>Conexibacteraceae</taxon>
        <taxon>Conexibacter</taxon>
    </lineage>
</organism>
<dbReference type="Gene3D" id="3.40.50.10310">
    <property type="entry name" value="Creatininase"/>
    <property type="match status" value="1"/>
</dbReference>
<dbReference type="PANTHER" id="PTHR35005">
    <property type="entry name" value="3-DEHYDRO-SCYLLO-INOSOSE HYDROLASE"/>
    <property type="match status" value="1"/>
</dbReference>
<evidence type="ECO:0000313" key="8">
    <source>
        <dbReference type="Proteomes" id="UP000008229"/>
    </source>
</evidence>
<evidence type="ECO:0000313" key="7">
    <source>
        <dbReference type="EMBL" id="ADB51359.1"/>
    </source>
</evidence>
<dbReference type="eggNOG" id="COG1402">
    <property type="taxonomic scope" value="Bacteria"/>
</dbReference>
<dbReference type="SUPFAM" id="SSF102215">
    <property type="entry name" value="Creatininase"/>
    <property type="match status" value="1"/>
</dbReference>
<keyword evidence="4" id="KW-0862">Zinc</keyword>
<gene>
    <name evidence="7" type="ordered locus">Cwoe_2940</name>
</gene>
<keyword evidence="3" id="KW-0378">Hydrolase</keyword>